<keyword evidence="2" id="KW-1185">Reference proteome</keyword>
<organism evidence="1 2">
    <name type="scientific">Gymnopilus junonius</name>
    <name type="common">Spectacular rustgill mushroom</name>
    <name type="synonym">Gymnopilus spectabilis subsp. junonius</name>
    <dbReference type="NCBI Taxonomy" id="109634"/>
    <lineage>
        <taxon>Eukaryota</taxon>
        <taxon>Fungi</taxon>
        <taxon>Dikarya</taxon>
        <taxon>Basidiomycota</taxon>
        <taxon>Agaricomycotina</taxon>
        <taxon>Agaricomycetes</taxon>
        <taxon>Agaricomycetidae</taxon>
        <taxon>Agaricales</taxon>
        <taxon>Agaricineae</taxon>
        <taxon>Hymenogastraceae</taxon>
        <taxon>Gymnopilus</taxon>
    </lineage>
</organism>
<reference evidence="1" key="1">
    <citation type="submission" date="2020-11" db="EMBL/GenBank/DDBJ databases">
        <authorList>
            <consortium name="DOE Joint Genome Institute"/>
            <person name="Ahrendt S."/>
            <person name="Riley R."/>
            <person name="Andreopoulos W."/>
            <person name="LaButti K."/>
            <person name="Pangilinan J."/>
            <person name="Ruiz-duenas F.J."/>
            <person name="Barrasa J.M."/>
            <person name="Sanchez-Garcia M."/>
            <person name="Camarero S."/>
            <person name="Miyauchi S."/>
            <person name="Serrano A."/>
            <person name="Linde D."/>
            <person name="Babiker R."/>
            <person name="Drula E."/>
            <person name="Ayuso-Fernandez I."/>
            <person name="Pacheco R."/>
            <person name="Padilla G."/>
            <person name="Ferreira P."/>
            <person name="Barriuso J."/>
            <person name="Kellner H."/>
            <person name="Castanera R."/>
            <person name="Alfaro M."/>
            <person name="Ramirez L."/>
            <person name="Pisabarro A.G."/>
            <person name="Kuo A."/>
            <person name="Tritt A."/>
            <person name="Lipzen A."/>
            <person name="He G."/>
            <person name="Yan M."/>
            <person name="Ng V."/>
            <person name="Cullen D."/>
            <person name="Martin F."/>
            <person name="Rosso M.-N."/>
            <person name="Henrissat B."/>
            <person name="Hibbett D."/>
            <person name="Martinez A.T."/>
            <person name="Grigoriev I.V."/>
        </authorList>
    </citation>
    <scope>NUCLEOTIDE SEQUENCE</scope>
    <source>
        <strain evidence="1">AH 44721</strain>
    </source>
</reference>
<accession>A0A9P5NYV5</accession>
<name>A0A9P5NYV5_GYMJU</name>
<dbReference type="OrthoDB" id="2690740at2759"/>
<dbReference type="EMBL" id="JADNYJ010000004">
    <property type="protein sequence ID" value="KAF8911449.1"/>
    <property type="molecule type" value="Genomic_DNA"/>
</dbReference>
<evidence type="ECO:0000313" key="2">
    <source>
        <dbReference type="Proteomes" id="UP000724874"/>
    </source>
</evidence>
<protein>
    <submittedName>
        <fullName evidence="1">Uncharacterized protein</fullName>
    </submittedName>
</protein>
<comment type="caution">
    <text evidence="1">The sequence shown here is derived from an EMBL/GenBank/DDBJ whole genome shotgun (WGS) entry which is preliminary data.</text>
</comment>
<evidence type="ECO:0000313" key="1">
    <source>
        <dbReference type="EMBL" id="KAF8911449.1"/>
    </source>
</evidence>
<gene>
    <name evidence="1" type="ORF">CPB84DRAFT_1841957</name>
</gene>
<proteinExistence type="predicted"/>
<dbReference type="Proteomes" id="UP000724874">
    <property type="component" value="Unassembled WGS sequence"/>
</dbReference>
<sequence length="443" mass="50213">MLLLLPVPPLHAPLPPIASAPSVLTSDEALPSGAQFLLLRFKVFEVFKSSKSELTNSNTDILRRSSDMDLLCLLCPSLHQELNSTKTKTHLLHIDGTTIGIMARFIRFPSSSPLGNMVKKILIPKIAYLHRKYPLQMMVFFLTEFLPSFYQTQDINCMDLIKMDNIFDSFGLFNDFIKARDWNSWGECVLEVALPGHSLDLLNTTMFTPIDFSAAAAAARLVSPARQCNVSAYLPTPPRDTPPLAREPSNIESTNDKLFLNPPNWHSPMSHGSLETFRVNFKADRVYNTKIWYPRAPVGRFNEMELQRSLASHAAWPLDLEDFKRKFHQQLTSGQCPNLQTYLGLDTTHLEGQEAKANDEIYKMLSDAFEPVFKWIHDLLRELLPDAFKELLIFVDMLPNCSISPVYPFSGYVLNINVSTRIHRDMGDKDICIVLVISVGIIR</sequence>
<dbReference type="AlphaFoldDB" id="A0A9P5NYV5"/>